<keyword evidence="2" id="KW-0812">Transmembrane</keyword>
<dbReference type="RefSeq" id="WP_377862564.1">
    <property type="nucleotide sequence ID" value="NZ_JBHLZU010000037.1"/>
</dbReference>
<accession>A0ABV6A8Z9</accession>
<feature type="compositionally biased region" description="Basic and acidic residues" evidence="1">
    <location>
        <begin position="32"/>
        <end position="51"/>
    </location>
</feature>
<evidence type="ECO:0008006" key="5">
    <source>
        <dbReference type="Google" id="ProtNLM"/>
    </source>
</evidence>
<sequence length="197" mass="22652">MAWDWLGPANSVLAAGITAGIGGWLGSRQSRRSQERQQKFERDKELSEQGREKAREAIAALRYLQRHRKLVAAWNSPAPEGELSPDREQHDRLGEAIEYLNDEAVRQQIGLVYEILEDAWVLTSFGKGDHGEPQTVIWRCCQEGRSILGRYLRGEKTQEPSNFLREVRNDYDSAHVEIERQYSEWEASRRAKEPDSS</sequence>
<evidence type="ECO:0000313" key="3">
    <source>
        <dbReference type="EMBL" id="MFB9909652.1"/>
    </source>
</evidence>
<protein>
    <recommendedName>
        <fullName evidence="5">DUF4760 domain-containing protein</fullName>
    </recommendedName>
</protein>
<name>A0ABV6A8Z9_9PSEU</name>
<keyword evidence="2" id="KW-1133">Transmembrane helix</keyword>
<keyword evidence="4" id="KW-1185">Reference proteome</keyword>
<comment type="caution">
    <text evidence="3">The sequence shown here is derived from an EMBL/GenBank/DDBJ whole genome shotgun (WGS) entry which is preliminary data.</text>
</comment>
<feature type="region of interest" description="Disordered" evidence="1">
    <location>
        <begin position="28"/>
        <end position="51"/>
    </location>
</feature>
<reference evidence="3 4" key="1">
    <citation type="submission" date="2024-09" db="EMBL/GenBank/DDBJ databases">
        <authorList>
            <person name="Sun Q."/>
            <person name="Mori K."/>
        </authorList>
    </citation>
    <scope>NUCLEOTIDE SEQUENCE [LARGE SCALE GENOMIC DNA]</scope>
    <source>
        <strain evidence="3 4">TBRC 7907</strain>
    </source>
</reference>
<evidence type="ECO:0000256" key="1">
    <source>
        <dbReference type="SAM" id="MobiDB-lite"/>
    </source>
</evidence>
<proteinExistence type="predicted"/>
<organism evidence="3 4">
    <name type="scientific">Allokutzneria oryzae</name>
    <dbReference type="NCBI Taxonomy" id="1378989"/>
    <lineage>
        <taxon>Bacteria</taxon>
        <taxon>Bacillati</taxon>
        <taxon>Actinomycetota</taxon>
        <taxon>Actinomycetes</taxon>
        <taxon>Pseudonocardiales</taxon>
        <taxon>Pseudonocardiaceae</taxon>
        <taxon>Allokutzneria</taxon>
    </lineage>
</organism>
<dbReference type="EMBL" id="JBHLZU010000037">
    <property type="protein sequence ID" value="MFB9909652.1"/>
    <property type="molecule type" value="Genomic_DNA"/>
</dbReference>
<gene>
    <name evidence="3" type="ORF">ACFFQA_37450</name>
</gene>
<keyword evidence="2" id="KW-0472">Membrane</keyword>
<dbReference type="Proteomes" id="UP001589693">
    <property type="component" value="Unassembled WGS sequence"/>
</dbReference>
<feature type="transmembrane region" description="Helical" evidence="2">
    <location>
        <begin position="6"/>
        <end position="26"/>
    </location>
</feature>
<evidence type="ECO:0000313" key="4">
    <source>
        <dbReference type="Proteomes" id="UP001589693"/>
    </source>
</evidence>
<evidence type="ECO:0000256" key="2">
    <source>
        <dbReference type="SAM" id="Phobius"/>
    </source>
</evidence>